<protein>
    <submittedName>
        <fullName evidence="4">Uncharacterized protein</fullName>
    </submittedName>
</protein>
<evidence type="ECO:0000313" key="5">
    <source>
        <dbReference type="Proteomes" id="UP001396334"/>
    </source>
</evidence>
<proteinExistence type="inferred from homology"/>
<dbReference type="PANTHER" id="PTHR48047">
    <property type="entry name" value="GLYCOSYLTRANSFERASE"/>
    <property type="match status" value="1"/>
</dbReference>
<evidence type="ECO:0000256" key="1">
    <source>
        <dbReference type="ARBA" id="ARBA00009995"/>
    </source>
</evidence>
<keyword evidence="3" id="KW-0808">Transferase</keyword>
<evidence type="ECO:0000256" key="3">
    <source>
        <dbReference type="ARBA" id="ARBA00022679"/>
    </source>
</evidence>
<evidence type="ECO:0000256" key="2">
    <source>
        <dbReference type="ARBA" id="ARBA00022676"/>
    </source>
</evidence>
<comment type="caution">
    <text evidence="4">The sequence shown here is derived from an EMBL/GenBank/DDBJ whole genome shotgun (WGS) entry which is preliminary data.</text>
</comment>
<dbReference type="InterPro" id="IPR002213">
    <property type="entry name" value="UDP_glucos_trans"/>
</dbReference>
<evidence type="ECO:0000313" key="4">
    <source>
        <dbReference type="EMBL" id="KAK9010775.1"/>
    </source>
</evidence>
<dbReference type="SUPFAM" id="SSF53756">
    <property type="entry name" value="UDP-Glycosyltransferase/glycogen phosphorylase"/>
    <property type="match status" value="1"/>
</dbReference>
<dbReference type="EMBL" id="JBBPBN010000023">
    <property type="protein sequence ID" value="KAK9010775.1"/>
    <property type="molecule type" value="Genomic_DNA"/>
</dbReference>
<comment type="similarity">
    <text evidence="1">Belongs to the UDP-glycosyltransferase family.</text>
</comment>
<organism evidence="4 5">
    <name type="scientific">Hibiscus sabdariffa</name>
    <name type="common">roselle</name>
    <dbReference type="NCBI Taxonomy" id="183260"/>
    <lineage>
        <taxon>Eukaryota</taxon>
        <taxon>Viridiplantae</taxon>
        <taxon>Streptophyta</taxon>
        <taxon>Embryophyta</taxon>
        <taxon>Tracheophyta</taxon>
        <taxon>Spermatophyta</taxon>
        <taxon>Magnoliopsida</taxon>
        <taxon>eudicotyledons</taxon>
        <taxon>Gunneridae</taxon>
        <taxon>Pentapetalae</taxon>
        <taxon>rosids</taxon>
        <taxon>malvids</taxon>
        <taxon>Malvales</taxon>
        <taxon>Malvaceae</taxon>
        <taxon>Malvoideae</taxon>
        <taxon>Hibiscus</taxon>
    </lineage>
</organism>
<keyword evidence="5" id="KW-1185">Reference proteome</keyword>
<dbReference type="PANTHER" id="PTHR48047:SF51">
    <property type="entry name" value="GLYCOSYLTRANSFERASE"/>
    <property type="match status" value="1"/>
</dbReference>
<accession>A0ABR2RD65</accession>
<dbReference type="Pfam" id="PF00201">
    <property type="entry name" value="UDPGT"/>
    <property type="match status" value="1"/>
</dbReference>
<dbReference type="Proteomes" id="UP001396334">
    <property type="component" value="Unassembled WGS sequence"/>
</dbReference>
<keyword evidence="2" id="KW-0328">Glycosyltransferase</keyword>
<dbReference type="Gene3D" id="3.40.50.2000">
    <property type="entry name" value="Glycogen Phosphorylase B"/>
    <property type="match status" value="2"/>
</dbReference>
<sequence length="194" mass="21923">MVSDGFLWWTLESATKFGFPRLVFTGMNTFSSSISKAIAEDRLLVRTESDDELLTVTQFPWIKVTRSDFSSIPGPNDPSRELFMELAETMSNSCQGCSVLYVAFGSQAEISPEQLQKIAIGLQESKANFLWVLKEKESESMDVEGFEERVSGRGIVGKQWVDQRQILKHRCVQGFLSHCGWKAYVTESHLHGRC</sequence>
<reference evidence="4 5" key="1">
    <citation type="journal article" date="2024" name="G3 (Bethesda)">
        <title>Genome assembly of Hibiscus sabdariffa L. provides insights into metabolisms of medicinal natural products.</title>
        <authorList>
            <person name="Kim T."/>
        </authorList>
    </citation>
    <scope>NUCLEOTIDE SEQUENCE [LARGE SCALE GENOMIC DNA]</scope>
    <source>
        <strain evidence="4">TK-2024</strain>
        <tissue evidence="4">Old leaves</tissue>
    </source>
</reference>
<gene>
    <name evidence="4" type="ORF">V6N11_043644</name>
</gene>
<name>A0ABR2RD65_9ROSI</name>